<keyword evidence="7" id="KW-1185">Reference proteome</keyword>
<dbReference type="EMBL" id="JBHSDU010000003">
    <property type="protein sequence ID" value="MFC4308885.1"/>
    <property type="molecule type" value="Genomic_DNA"/>
</dbReference>
<protein>
    <submittedName>
        <fullName evidence="6">APC family permease</fullName>
    </submittedName>
</protein>
<feature type="transmembrane region" description="Helical" evidence="5">
    <location>
        <begin position="421"/>
        <end position="441"/>
    </location>
</feature>
<evidence type="ECO:0000256" key="4">
    <source>
        <dbReference type="ARBA" id="ARBA00023136"/>
    </source>
</evidence>
<accession>A0ABV8SNK6</accession>
<dbReference type="Pfam" id="PF13520">
    <property type="entry name" value="AA_permease_2"/>
    <property type="match status" value="1"/>
</dbReference>
<dbReference type="InterPro" id="IPR053153">
    <property type="entry name" value="APC_K+_Transporter"/>
</dbReference>
<feature type="transmembrane region" description="Helical" evidence="5">
    <location>
        <begin position="253"/>
        <end position="272"/>
    </location>
</feature>
<evidence type="ECO:0000256" key="5">
    <source>
        <dbReference type="SAM" id="Phobius"/>
    </source>
</evidence>
<feature type="transmembrane region" description="Helical" evidence="5">
    <location>
        <begin position="447"/>
        <end position="464"/>
    </location>
</feature>
<dbReference type="RefSeq" id="WP_380595958.1">
    <property type="nucleotide sequence ID" value="NZ_JBHSDU010000003.1"/>
</dbReference>
<evidence type="ECO:0000256" key="3">
    <source>
        <dbReference type="ARBA" id="ARBA00022989"/>
    </source>
</evidence>
<dbReference type="PANTHER" id="PTHR47704">
    <property type="entry name" value="POTASSIUM TRANSPORTER KIMA"/>
    <property type="match status" value="1"/>
</dbReference>
<evidence type="ECO:0000256" key="1">
    <source>
        <dbReference type="ARBA" id="ARBA00004141"/>
    </source>
</evidence>
<evidence type="ECO:0000256" key="2">
    <source>
        <dbReference type="ARBA" id="ARBA00022692"/>
    </source>
</evidence>
<feature type="transmembrane region" description="Helical" evidence="5">
    <location>
        <begin position="60"/>
        <end position="80"/>
    </location>
</feature>
<feature type="transmembrane region" description="Helical" evidence="5">
    <location>
        <begin position="212"/>
        <end position="232"/>
    </location>
</feature>
<evidence type="ECO:0000313" key="7">
    <source>
        <dbReference type="Proteomes" id="UP001595904"/>
    </source>
</evidence>
<evidence type="ECO:0000313" key="6">
    <source>
        <dbReference type="EMBL" id="MFC4308885.1"/>
    </source>
</evidence>
<dbReference type="InterPro" id="IPR002293">
    <property type="entry name" value="AA/rel_permease1"/>
</dbReference>
<sequence>MSLRSLILGRRLANRELRERRIGAFEGVPAMGLDGLGSSSYGPEAALSVLIPLGAASLSYIGWVMAPIVGLLAILFASYWQTIRAYPHNGGAYIVAKENLGSNASLLAAAALMIDYVLNVAVGISAGVGALVSAVPALHDYMLLLCLLILAFITVMNLRGTIDAGRMFAVPTYTFVISFALIIAVGVWKVLMDGGNPQPVVPPPPLAKSVEAVNVWLLLRAFAAGCTAMTGVEAVSNGMTAFRDPTVKYGHRTLTAIVGILGALLIGIAYLATVYKIGAMDQSQAGYRSVLSQLASAVVGDGPLYYVAIGSLLCVLALSANTSFVDFPRLCHVVAQDGFLPRPFAVAGHRLVFSVGILYLAMTAGALLVVFGGITDHLIPLFAVGAFATFTLSQSGMVVHWLRLLRKPAPAQERRRHRMHLAINAVGAVTTGVALIVIVVAKFVGGAWITVMIVPAVILLLKSIKHYYEKVAARTRQPSPLQVAGVEPPVVLVTIDDWNALAEKGVALALSLSPHVVGVHLAQLEGPDSEDRHKELHERWEQNVAAPCRRAGRAQPMLCILQAQYRAIHVPILKLSQELQINHPGRAIAVLIPELIKQRWYQRLLHTQHARYLRRKLLEHGGSLLTVIEVPWYLEEVQALEPRQGGAAYVNAERGNTG</sequence>
<feature type="transmembrane region" description="Helical" evidence="5">
    <location>
        <begin position="378"/>
        <end position="401"/>
    </location>
</feature>
<dbReference type="Gene3D" id="1.20.1740.10">
    <property type="entry name" value="Amino acid/polyamine transporter I"/>
    <property type="match status" value="1"/>
</dbReference>
<feature type="transmembrane region" description="Helical" evidence="5">
    <location>
        <begin position="303"/>
        <end position="320"/>
    </location>
</feature>
<proteinExistence type="predicted"/>
<keyword evidence="3 5" id="KW-1133">Transmembrane helix</keyword>
<feature type="transmembrane region" description="Helical" evidence="5">
    <location>
        <begin position="170"/>
        <end position="192"/>
    </location>
</feature>
<dbReference type="PANTHER" id="PTHR47704:SF1">
    <property type="entry name" value="POTASSIUM TRANSPORTER KIMA"/>
    <property type="match status" value="1"/>
</dbReference>
<feature type="transmembrane region" description="Helical" evidence="5">
    <location>
        <begin position="351"/>
        <end position="372"/>
    </location>
</feature>
<name>A0ABV8SNK6_9GAMM</name>
<keyword evidence="4 5" id="KW-0472">Membrane</keyword>
<keyword evidence="2 5" id="KW-0812">Transmembrane</keyword>
<feature type="transmembrane region" description="Helical" evidence="5">
    <location>
        <begin position="141"/>
        <end position="158"/>
    </location>
</feature>
<comment type="subcellular location">
    <subcellularLocation>
        <location evidence="1">Membrane</location>
        <topology evidence="1">Multi-pass membrane protein</topology>
    </subcellularLocation>
</comment>
<feature type="transmembrane region" description="Helical" evidence="5">
    <location>
        <begin position="106"/>
        <end position="135"/>
    </location>
</feature>
<dbReference type="Proteomes" id="UP001595904">
    <property type="component" value="Unassembled WGS sequence"/>
</dbReference>
<comment type="caution">
    <text evidence="6">The sequence shown here is derived from an EMBL/GenBank/DDBJ whole genome shotgun (WGS) entry which is preliminary data.</text>
</comment>
<reference evidence="7" key="1">
    <citation type="journal article" date="2019" name="Int. J. Syst. Evol. Microbiol.">
        <title>The Global Catalogue of Microorganisms (GCM) 10K type strain sequencing project: providing services to taxonomists for standard genome sequencing and annotation.</title>
        <authorList>
            <consortium name="The Broad Institute Genomics Platform"/>
            <consortium name="The Broad Institute Genome Sequencing Center for Infectious Disease"/>
            <person name="Wu L."/>
            <person name="Ma J."/>
        </authorList>
    </citation>
    <scope>NUCLEOTIDE SEQUENCE [LARGE SCALE GENOMIC DNA]</scope>
    <source>
        <strain evidence="7">CGMCC 1.10759</strain>
    </source>
</reference>
<gene>
    <name evidence="6" type="ORF">ACFPN2_07310</name>
</gene>
<organism evidence="6 7">
    <name type="scientific">Steroidobacter flavus</name>
    <dbReference type="NCBI Taxonomy" id="1842136"/>
    <lineage>
        <taxon>Bacteria</taxon>
        <taxon>Pseudomonadati</taxon>
        <taxon>Pseudomonadota</taxon>
        <taxon>Gammaproteobacteria</taxon>
        <taxon>Steroidobacterales</taxon>
        <taxon>Steroidobacteraceae</taxon>
        <taxon>Steroidobacter</taxon>
    </lineage>
</organism>